<evidence type="ECO:0000259" key="2">
    <source>
        <dbReference type="Pfam" id="PF20597"/>
    </source>
</evidence>
<protein>
    <submittedName>
        <fullName evidence="3">Choice-of-anchor A family protein</fullName>
    </submittedName>
</protein>
<dbReference type="PANTHER" id="PTHR45460">
    <property type="entry name" value="SIMILAR TO CYSTEINE PROTEINASE"/>
    <property type="match status" value="1"/>
</dbReference>
<keyword evidence="1" id="KW-0732">Signal</keyword>
<accession>A0ABN5PI19</accession>
<proteinExistence type="predicted"/>
<feature type="chain" id="PRO_5045351061" evidence="1">
    <location>
        <begin position="19"/>
        <end position="720"/>
    </location>
</feature>
<reference evidence="3 4" key="1">
    <citation type="submission" date="2018-08" db="EMBL/GenBank/DDBJ databases">
        <title>Genomic taxonomy of the Vibrionaceae family.</title>
        <authorList>
            <person name="Gomez-Gil B."/>
            <person name="Tanaka M."/>
            <person name="Sawabe T."/>
            <person name="Enciso-Ibarra K."/>
        </authorList>
    </citation>
    <scope>NUCLEOTIDE SEQUENCE [LARGE SCALE GENOMIC DNA]</scope>
    <source>
        <strain evidence="3 4">CAIM 1831</strain>
    </source>
</reference>
<name>A0ABN5PI19_9VIBR</name>
<feature type="domain" description="Choice-of-anchor A" evidence="2">
    <location>
        <begin position="19"/>
        <end position="264"/>
    </location>
</feature>
<evidence type="ECO:0000313" key="4">
    <source>
        <dbReference type="Proteomes" id="UP000262832"/>
    </source>
</evidence>
<dbReference type="PANTHER" id="PTHR45460:SF2">
    <property type="entry name" value="ALPHA 1,3 GLUCANASE, GH71 FAMILY (EUROFUNG)"/>
    <property type="match status" value="1"/>
</dbReference>
<evidence type="ECO:0000313" key="3">
    <source>
        <dbReference type="EMBL" id="AXY02853.1"/>
    </source>
</evidence>
<gene>
    <name evidence="3" type="ORF">D1115_17845</name>
</gene>
<dbReference type="Proteomes" id="UP000262832">
    <property type="component" value="Chromosome II"/>
</dbReference>
<dbReference type="EMBL" id="CP032094">
    <property type="protein sequence ID" value="AXY02853.1"/>
    <property type="molecule type" value="Genomic_DNA"/>
</dbReference>
<dbReference type="SUPFAM" id="SSF69318">
    <property type="entry name" value="Integrin alpha N-terminal domain"/>
    <property type="match status" value="2"/>
</dbReference>
<dbReference type="Pfam" id="PF20597">
    <property type="entry name" value="pAdhesive_15"/>
    <property type="match status" value="1"/>
</dbReference>
<feature type="signal peptide" evidence="1">
    <location>
        <begin position="1"/>
        <end position="18"/>
    </location>
</feature>
<dbReference type="RefSeq" id="WP_128812764.1">
    <property type="nucleotide sequence ID" value="NZ_CP032094.1"/>
</dbReference>
<dbReference type="InterPro" id="IPR028994">
    <property type="entry name" value="Integrin_alpha_N"/>
</dbReference>
<organism evidence="3 4">
    <name type="scientific">Vibrio alfacsensis</name>
    <dbReference type="NCBI Taxonomy" id="1074311"/>
    <lineage>
        <taxon>Bacteria</taxon>
        <taxon>Pseudomonadati</taxon>
        <taxon>Pseudomonadota</taxon>
        <taxon>Gammaproteobacteria</taxon>
        <taxon>Vibrionales</taxon>
        <taxon>Vibrionaceae</taxon>
        <taxon>Vibrio</taxon>
    </lineage>
</organism>
<sequence length="720" mass="78755">MNKLISTSLVLFSAHASAIPTQYSALVFDNFNSPHSASMGALAVGNDASLNGYSIMYDNMDFPSNSYSLIVGGDLAFKNGRIYQGSVAVKGDISKVSESIYLGLASGSNIENMANLPINFDKLQKSSLESSSKLSQLENIGAVKYQWGGLYLDGDCQSDVQVFNLDGYVLEKAHTLALNCVPDGATVVVNISGDKPNFKPLSNISLADFTPHRQQTIFNLYEATSLTISGVELEGMVLAPKADINAPSGSSNVGIIANSWKGSMYLANHPFNGQLPVKKEPEPINAELKWHWQGSDFMPEYDQVMMTPITGQLNDDNGDGEIDNKDTADVIFVSFKENQYSNPGVLRAINGSDGSDLWNYHSGAVFADPRFSPATADMDNDGIVEIIVGNKVDRSAYIVDTSGVIKDRIKYAGFRNISIADVNNDSNPEILFSDGVYSYNNGYLYKFESWGPDPIALDYNLDGDLEVFANATLYNQFGDVLWSDTKHDYFWFSAVANLDDDAEPEFITSIPGKDATSHQLLAVYEHDGTLKWQVEDLSKLGGGVQSVSNFLSGSQLGIVSASVDNVRMFDAAGNVVWSYSIDDPSSYKVGVSAYDFDGDGRDEAIVQDQFKVVILDGNTGRERLSIPNSSGTLYEYPIIVDLEGDDNAELIVVSNNYDARLGTNSGVRAFKSKDSMWKNATRIWNQHSYHQTNISQDGKVPVVEKPSWLLNNSYRSSTLR</sequence>
<dbReference type="NCBIfam" id="TIGR04215">
    <property type="entry name" value="choice_anch_A"/>
    <property type="match status" value="1"/>
</dbReference>
<keyword evidence="4" id="KW-1185">Reference proteome</keyword>
<evidence type="ECO:0000256" key="1">
    <source>
        <dbReference type="SAM" id="SignalP"/>
    </source>
</evidence>
<dbReference type="InterPro" id="IPR026588">
    <property type="entry name" value="Choice_anch_A"/>
</dbReference>